<sequence length="80" mass="8886">MDFKLAIILCICLATIVMGIPYESPNIIREKRDVMETMKSTWSDVVKSLNDAGDAVVHVFKPTEKSVVNKMADGIKSITE</sequence>
<gene>
    <name evidence="1" type="ORF">K1T71_010235</name>
</gene>
<reference evidence="1 2" key="1">
    <citation type="journal article" date="2021" name="Front. Genet.">
        <title>Chromosome-Level Genome Assembly Reveals Significant Gene Expansion in the Toll and IMD Signaling Pathways of Dendrolimus kikuchii.</title>
        <authorList>
            <person name="Zhou J."/>
            <person name="Wu P."/>
            <person name="Xiong Z."/>
            <person name="Liu N."/>
            <person name="Zhao N."/>
            <person name="Ji M."/>
            <person name="Qiu Y."/>
            <person name="Yang B."/>
        </authorList>
    </citation>
    <scope>NUCLEOTIDE SEQUENCE [LARGE SCALE GENOMIC DNA]</scope>
    <source>
        <strain evidence="1">Ann1</strain>
    </source>
</reference>
<dbReference type="Proteomes" id="UP000824533">
    <property type="component" value="Linkage Group LG18"/>
</dbReference>
<organism evidence="1 2">
    <name type="scientific">Dendrolimus kikuchii</name>
    <dbReference type="NCBI Taxonomy" id="765133"/>
    <lineage>
        <taxon>Eukaryota</taxon>
        <taxon>Metazoa</taxon>
        <taxon>Ecdysozoa</taxon>
        <taxon>Arthropoda</taxon>
        <taxon>Hexapoda</taxon>
        <taxon>Insecta</taxon>
        <taxon>Pterygota</taxon>
        <taxon>Neoptera</taxon>
        <taxon>Endopterygota</taxon>
        <taxon>Lepidoptera</taxon>
        <taxon>Glossata</taxon>
        <taxon>Ditrysia</taxon>
        <taxon>Bombycoidea</taxon>
        <taxon>Lasiocampidae</taxon>
        <taxon>Dendrolimus</taxon>
    </lineage>
</organism>
<accession>A0ACC1CQZ3</accession>
<name>A0ACC1CQZ3_9NEOP</name>
<comment type="caution">
    <text evidence="1">The sequence shown here is derived from an EMBL/GenBank/DDBJ whole genome shotgun (WGS) entry which is preliminary data.</text>
</comment>
<proteinExistence type="predicted"/>
<dbReference type="EMBL" id="CM034404">
    <property type="protein sequence ID" value="KAJ0174089.1"/>
    <property type="molecule type" value="Genomic_DNA"/>
</dbReference>
<keyword evidence="2" id="KW-1185">Reference proteome</keyword>
<evidence type="ECO:0000313" key="2">
    <source>
        <dbReference type="Proteomes" id="UP000824533"/>
    </source>
</evidence>
<protein>
    <submittedName>
        <fullName evidence="1">Uncharacterized protein</fullName>
    </submittedName>
</protein>
<evidence type="ECO:0000313" key="1">
    <source>
        <dbReference type="EMBL" id="KAJ0174089.1"/>
    </source>
</evidence>